<dbReference type="PROSITE" id="PS51257">
    <property type="entry name" value="PROKAR_LIPOPROTEIN"/>
    <property type="match status" value="1"/>
</dbReference>
<sequence length="161" mass="17995">MAGKMFMMRNILFISLLITALYSCGKRSSQVGTSATSDTAQTTNTKVIWTEQNEYGDERIRAVNENNAGFSTGKLRHVKVEEFCLGSRNPETLDMLPTAQTINKKDSTLIKQLNAGEVFMLQKGERGDVLIDAGTKIQVRFQVGELWIWKSNVLTSAETLR</sequence>
<evidence type="ECO:0008006" key="3">
    <source>
        <dbReference type="Google" id="ProtNLM"/>
    </source>
</evidence>
<name>A0A137SPV2_9BACT</name>
<protein>
    <recommendedName>
        <fullName evidence="3">Lipoprotein</fullName>
    </recommendedName>
</protein>
<organism evidence="1 2">
    <name type="scientific">Prevotella bivia</name>
    <dbReference type="NCBI Taxonomy" id="28125"/>
    <lineage>
        <taxon>Bacteria</taxon>
        <taxon>Pseudomonadati</taxon>
        <taxon>Bacteroidota</taxon>
        <taxon>Bacteroidia</taxon>
        <taxon>Bacteroidales</taxon>
        <taxon>Prevotellaceae</taxon>
        <taxon>Prevotella</taxon>
    </lineage>
</organism>
<comment type="caution">
    <text evidence="1">The sequence shown here is derived from an EMBL/GenBank/DDBJ whole genome shotgun (WGS) entry which is preliminary data.</text>
</comment>
<dbReference type="EMBL" id="LTAG01000140">
    <property type="protein sequence ID" value="KXO14409.1"/>
    <property type="molecule type" value="Genomic_DNA"/>
</dbReference>
<dbReference type="Proteomes" id="UP000070093">
    <property type="component" value="Unassembled WGS sequence"/>
</dbReference>
<dbReference type="AlphaFoldDB" id="A0A137SPV2"/>
<evidence type="ECO:0000313" key="2">
    <source>
        <dbReference type="Proteomes" id="UP000070093"/>
    </source>
</evidence>
<gene>
    <name evidence="1" type="ORF">HMPREF3202_02459</name>
</gene>
<reference evidence="1 2" key="1">
    <citation type="submission" date="2016-02" db="EMBL/GenBank/DDBJ databases">
        <authorList>
            <person name="Wen L."/>
            <person name="He K."/>
            <person name="Yang H."/>
        </authorList>
    </citation>
    <scope>NUCLEOTIDE SEQUENCE [LARGE SCALE GENOMIC DNA]</scope>
    <source>
        <strain evidence="1 2">GED7880</strain>
    </source>
</reference>
<accession>A0A137SPV2</accession>
<evidence type="ECO:0000313" key="1">
    <source>
        <dbReference type="EMBL" id="KXO14409.1"/>
    </source>
</evidence>
<dbReference type="PATRIC" id="fig|28125.4.peg.2452"/>
<proteinExistence type="predicted"/>